<proteinExistence type="predicted"/>
<accession>A0AAV9PQ76</accession>
<feature type="region of interest" description="Disordered" evidence="1">
    <location>
        <begin position="329"/>
        <end position="398"/>
    </location>
</feature>
<reference evidence="2 3" key="1">
    <citation type="submission" date="2023-06" db="EMBL/GenBank/DDBJ databases">
        <title>Black Yeasts Isolated from many extreme environments.</title>
        <authorList>
            <person name="Coleine C."/>
            <person name="Stajich J.E."/>
            <person name="Selbmann L."/>
        </authorList>
    </citation>
    <scope>NUCLEOTIDE SEQUENCE [LARGE SCALE GENOMIC DNA]</scope>
    <source>
        <strain evidence="2 3">CCFEE 5887</strain>
    </source>
</reference>
<dbReference type="Proteomes" id="UP001345827">
    <property type="component" value="Unassembled WGS sequence"/>
</dbReference>
<keyword evidence="3" id="KW-1185">Reference proteome</keyword>
<feature type="compositionally biased region" description="Acidic residues" evidence="1">
    <location>
        <begin position="377"/>
        <end position="388"/>
    </location>
</feature>
<dbReference type="AlphaFoldDB" id="A0AAV9PQ76"/>
<gene>
    <name evidence="2" type="ORF">LTR25_010994</name>
</gene>
<organism evidence="2 3">
    <name type="scientific">Vermiconidia calcicola</name>
    <dbReference type="NCBI Taxonomy" id="1690605"/>
    <lineage>
        <taxon>Eukaryota</taxon>
        <taxon>Fungi</taxon>
        <taxon>Dikarya</taxon>
        <taxon>Ascomycota</taxon>
        <taxon>Pezizomycotina</taxon>
        <taxon>Dothideomycetes</taxon>
        <taxon>Dothideomycetidae</taxon>
        <taxon>Mycosphaerellales</taxon>
        <taxon>Extremaceae</taxon>
        <taxon>Vermiconidia</taxon>
    </lineage>
</organism>
<dbReference type="EMBL" id="JAXLQG010000037">
    <property type="protein sequence ID" value="KAK5527671.1"/>
    <property type="molecule type" value="Genomic_DNA"/>
</dbReference>
<evidence type="ECO:0000256" key="1">
    <source>
        <dbReference type="SAM" id="MobiDB-lite"/>
    </source>
</evidence>
<sequence>MAADPHEQNNLQVFVAGAGVSLFSVISFQLFEASDSPTAPTPTTRPLFDVPTAITTMFSYQVGAAITTNGCTTPLTTFIPITYALDGTIINAEEIVGYRPVEDDLGRKRKSTTGQETVKRISRHVAAGGRHWFDEEGRHDPSHTLHPVVCRRSADSQRVDQVLLRRHQSRYGLKLWSFTVTVVHIVVNYLKTALPVSWNVLKVTLRLAWIISTTVPVLFFDFEHGESRASLTEEDTLPVDNQFNIPAWIVAEIRFDFPVVPRETALDAAVNTHQTSLETVIDATSQEETPAADGTTAPKEQPAAKTHAWLPQESPFFSKMIAPILASCSTPPAPETRPVFTLSPRPTPLFNSLEAPVEPKKNPPPAPTVQEVYHSDNDDDESNNDDGSSDGIYQLHVGTSSRDIVDVKTLVVTSGRP</sequence>
<protein>
    <submittedName>
        <fullName evidence="2">Uncharacterized protein</fullName>
    </submittedName>
</protein>
<name>A0AAV9PQ76_9PEZI</name>
<feature type="region of interest" description="Disordered" evidence="1">
    <location>
        <begin position="283"/>
        <end position="306"/>
    </location>
</feature>
<evidence type="ECO:0000313" key="3">
    <source>
        <dbReference type="Proteomes" id="UP001345827"/>
    </source>
</evidence>
<comment type="caution">
    <text evidence="2">The sequence shown here is derived from an EMBL/GenBank/DDBJ whole genome shotgun (WGS) entry which is preliminary data.</text>
</comment>
<evidence type="ECO:0000313" key="2">
    <source>
        <dbReference type="EMBL" id="KAK5527671.1"/>
    </source>
</evidence>